<dbReference type="SUPFAM" id="SSF55073">
    <property type="entry name" value="Nucleotide cyclase"/>
    <property type="match status" value="1"/>
</dbReference>
<evidence type="ECO:0000256" key="1">
    <source>
        <dbReference type="ARBA" id="ARBA00004236"/>
    </source>
</evidence>
<dbReference type="CDD" id="cd06225">
    <property type="entry name" value="HAMP"/>
    <property type="match status" value="1"/>
</dbReference>
<dbReference type="InterPro" id="IPR000160">
    <property type="entry name" value="GGDEF_dom"/>
</dbReference>
<dbReference type="PROSITE" id="PS50885">
    <property type="entry name" value="HAMP"/>
    <property type="match status" value="1"/>
</dbReference>
<name>A0A419V743_9BACL</name>
<evidence type="ECO:0000259" key="7">
    <source>
        <dbReference type="PROSITE" id="PS50887"/>
    </source>
</evidence>
<dbReference type="GO" id="GO:0007165">
    <property type="term" value="P:signal transduction"/>
    <property type="evidence" value="ECO:0007669"/>
    <property type="project" value="InterPro"/>
</dbReference>
<keyword evidence="9" id="KW-1185">Reference proteome</keyword>
<dbReference type="SUPFAM" id="SSF158472">
    <property type="entry name" value="HAMP domain-like"/>
    <property type="match status" value="1"/>
</dbReference>
<dbReference type="InterPro" id="IPR029787">
    <property type="entry name" value="Nucleotide_cyclase"/>
</dbReference>
<evidence type="ECO:0000256" key="3">
    <source>
        <dbReference type="ARBA" id="ARBA00023136"/>
    </source>
</evidence>
<gene>
    <name evidence="8" type="ORF">ATL39_0114</name>
</gene>
<dbReference type="GO" id="GO:0005886">
    <property type="term" value="C:plasma membrane"/>
    <property type="evidence" value="ECO:0007669"/>
    <property type="project" value="UniProtKB-SubCell"/>
</dbReference>
<feature type="domain" description="GGDEF" evidence="7">
    <location>
        <begin position="147"/>
        <end position="275"/>
    </location>
</feature>
<dbReference type="NCBIfam" id="TIGR00254">
    <property type="entry name" value="GGDEF"/>
    <property type="match status" value="1"/>
</dbReference>
<proteinExistence type="predicted"/>
<feature type="transmembrane region" description="Helical" evidence="5">
    <location>
        <begin position="12"/>
        <end position="30"/>
    </location>
</feature>
<protein>
    <submittedName>
        <fullName evidence="8">Diguanylate cyclase (GGDEF)-like protein</fullName>
    </submittedName>
</protein>
<dbReference type="Pfam" id="PF00990">
    <property type="entry name" value="GGDEF"/>
    <property type="match status" value="1"/>
</dbReference>
<keyword evidence="5" id="KW-0812">Transmembrane</keyword>
<reference evidence="8 9" key="1">
    <citation type="submission" date="2018-09" db="EMBL/GenBank/DDBJ databases">
        <title>Genomic Encyclopedia of Archaeal and Bacterial Type Strains, Phase II (KMG-II): from individual species to whole genera.</title>
        <authorList>
            <person name="Goeker M."/>
        </authorList>
    </citation>
    <scope>NUCLEOTIDE SEQUENCE [LARGE SCALE GENOMIC DNA]</scope>
    <source>
        <strain evidence="8 9">DSM 17008</strain>
    </source>
</reference>
<comment type="caution">
    <text evidence="8">The sequence shown here is derived from an EMBL/GenBank/DDBJ whole genome shotgun (WGS) entry which is preliminary data.</text>
</comment>
<feature type="compositionally biased region" description="Basic and acidic residues" evidence="4">
    <location>
        <begin position="288"/>
        <end position="297"/>
    </location>
</feature>
<sequence>MSLKKSYSQTMLIVYCGMGLLMGIMFPIAIHLTNIARIDQMVLFSAACILAGFIVGFVNYLVFRWFITRCTLPVLKTMEEIARGNLNTRIDVTSQDEIGQVFQSINHTITELKSFITQANHDSLTGLPNRRFMEKTITSMLEEFPRHPLHVFFFDLDQFKLINDTKGHHTGDELLLAISERCQNMLKNDEIMARLSGDEFIFVSRTSDPYSARERLLEELNQPFPLKDETISIRVSIGISSYPRDGRTVAELLKAADTGMYKNKRKRHPALTPDSPLSAFSKHTAAHTADEQQKAET</sequence>
<dbReference type="PANTHER" id="PTHR46663">
    <property type="entry name" value="DIGUANYLATE CYCLASE DGCT-RELATED"/>
    <property type="match status" value="1"/>
</dbReference>
<dbReference type="CDD" id="cd01949">
    <property type="entry name" value="GGDEF"/>
    <property type="match status" value="1"/>
</dbReference>
<evidence type="ECO:0000313" key="8">
    <source>
        <dbReference type="EMBL" id="RKD75904.1"/>
    </source>
</evidence>
<evidence type="ECO:0000256" key="4">
    <source>
        <dbReference type="SAM" id="MobiDB-lite"/>
    </source>
</evidence>
<dbReference type="SMART" id="SM00304">
    <property type="entry name" value="HAMP"/>
    <property type="match status" value="1"/>
</dbReference>
<dbReference type="InterPro" id="IPR003660">
    <property type="entry name" value="HAMP_dom"/>
</dbReference>
<accession>A0A419V743</accession>
<dbReference type="InterPro" id="IPR052163">
    <property type="entry name" value="DGC-Regulatory_Protein"/>
</dbReference>
<dbReference type="RefSeq" id="WP_120191331.1">
    <property type="nucleotide sequence ID" value="NZ_RAPK01000006.1"/>
</dbReference>
<evidence type="ECO:0000313" key="9">
    <source>
        <dbReference type="Proteomes" id="UP000285120"/>
    </source>
</evidence>
<dbReference type="PROSITE" id="PS50887">
    <property type="entry name" value="GGDEF"/>
    <property type="match status" value="1"/>
</dbReference>
<evidence type="ECO:0000259" key="6">
    <source>
        <dbReference type="PROSITE" id="PS50885"/>
    </source>
</evidence>
<dbReference type="AlphaFoldDB" id="A0A419V743"/>
<evidence type="ECO:0000256" key="2">
    <source>
        <dbReference type="ARBA" id="ARBA00022475"/>
    </source>
</evidence>
<dbReference type="EMBL" id="RAPK01000006">
    <property type="protein sequence ID" value="RKD75904.1"/>
    <property type="molecule type" value="Genomic_DNA"/>
</dbReference>
<dbReference type="Pfam" id="PF00672">
    <property type="entry name" value="HAMP"/>
    <property type="match status" value="1"/>
</dbReference>
<dbReference type="Gene3D" id="6.10.340.10">
    <property type="match status" value="1"/>
</dbReference>
<dbReference type="SMART" id="SM00267">
    <property type="entry name" value="GGDEF"/>
    <property type="match status" value="1"/>
</dbReference>
<dbReference type="Gene3D" id="3.30.70.270">
    <property type="match status" value="1"/>
</dbReference>
<dbReference type="OrthoDB" id="9759607at2"/>
<dbReference type="InterPro" id="IPR043128">
    <property type="entry name" value="Rev_trsase/Diguanyl_cyclase"/>
</dbReference>
<keyword evidence="2" id="KW-1003">Cell membrane</keyword>
<feature type="transmembrane region" description="Helical" evidence="5">
    <location>
        <begin position="42"/>
        <end position="63"/>
    </location>
</feature>
<evidence type="ECO:0000256" key="5">
    <source>
        <dbReference type="SAM" id="Phobius"/>
    </source>
</evidence>
<keyword evidence="3 5" id="KW-0472">Membrane</keyword>
<organism evidence="8 9">
    <name type="scientific">Sinobaca qinghaiensis</name>
    <dbReference type="NCBI Taxonomy" id="342944"/>
    <lineage>
        <taxon>Bacteria</taxon>
        <taxon>Bacillati</taxon>
        <taxon>Bacillota</taxon>
        <taxon>Bacilli</taxon>
        <taxon>Bacillales</taxon>
        <taxon>Sporolactobacillaceae</taxon>
        <taxon>Sinobaca</taxon>
    </lineage>
</organism>
<feature type="region of interest" description="Disordered" evidence="4">
    <location>
        <begin position="260"/>
        <end position="297"/>
    </location>
</feature>
<feature type="domain" description="HAMP" evidence="6">
    <location>
        <begin position="65"/>
        <end position="117"/>
    </location>
</feature>
<comment type="subcellular location">
    <subcellularLocation>
        <location evidence="1">Cell membrane</location>
    </subcellularLocation>
</comment>
<keyword evidence="5" id="KW-1133">Transmembrane helix</keyword>
<dbReference type="Proteomes" id="UP000285120">
    <property type="component" value="Unassembled WGS sequence"/>
</dbReference>
<dbReference type="PANTHER" id="PTHR46663:SF2">
    <property type="entry name" value="GGDEF DOMAIN-CONTAINING PROTEIN"/>
    <property type="match status" value="1"/>
</dbReference>